<dbReference type="PANTHER" id="PTHR43707">
    <property type="entry name" value="HISTIDYL-TRNA SYNTHETASE"/>
    <property type="match status" value="1"/>
</dbReference>
<evidence type="ECO:0000256" key="2">
    <source>
        <dbReference type="ARBA" id="ARBA00012815"/>
    </source>
</evidence>
<dbReference type="InterPro" id="IPR006195">
    <property type="entry name" value="aa-tRNA-synth_II"/>
</dbReference>
<dbReference type="GO" id="GO:0006427">
    <property type="term" value="P:histidyl-tRNA aminoacylation"/>
    <property type="evidence" value="ECO:0007669"/>
    <property type="project" value="TreeGrafter"/>
</dbReference>
<accession>A0A382GK54</accession>
<dbReference type="Gene3D" id="3.40.50.800">
    <property type="entry name" value="Anticodon-binding domain"/>
    <property type="match status" value="1"/>
</dbReference>
<reference evidence="7" key="1">
    <citation type="submission" date="2018-05" db="EMBL/GenBank/DDBJ databases">
        <authorList>
            <person name="Lanie J.A."/>
            <person name="Ng W.-L."/>
            <person name="Kazmierczak K.M."/>
            <person name="Andrzejewski T.M."/>
            <person name="Davidsen T.M."/>
            <person name="Wayne K.J."/>
            <person name="Tettelin H."/>
            <person name="Glass J.I."/>
            <person name="Rusch D."/>
            <person name="Podicherti R."/>
            <person name="Tsui H.-C.T."/>
            <person name="Winkler M.E."/>
        </authorList>
    </citation>
    <scope>NUCLEOTIDE SEQUENCE</scope>
</reference>
<dbReference type="PANTHER" id="PTHR43707:SF1">
    <property type="entry name" value="HISTIDINE--TRNA LIGASE, MITOCHONDRIAL-RELATED"/>
    <property type="match status" value="1"/>
</dbReference>
<evidence type="ECO:0000313" key="7">
    <source>
        <dbReference type="EMBL" id="SVB75339.1"/>
    </source>
</evidence>
<dbReference type="PROSITE" id="PS50862">
    <property type="entry name" value="AA_TRNA_LIGASE_II"/>
    <property type="match status" value="1"/>
</dbReference>
<gene>
    <name evidence="7" type="ORF">METZ01_LOCUS228193</name>
</gene>
<organism evidence="7">
    <name type="scientific">marine metagenome</name>
    <dbReference type="NCBI Taxonomy" id="408172"/>
    <lineage>
        <taxon>unclassified sequences</taxon>
        <taxon>metagenomes</taxon>
        <taxon>ecological metagenomes</taxon>
    </lineage>
</organism>
<dbReference type="SUPFAM" id="SSF55681">
    <property type="entry name" value="Class II aaRS and biotin synthetases"/>
    <property type="match status" value="1"/>
</dbReference>
<keyword evidence="3" id="KW-0547">Nucleotide-binding</keyword>
<dbReference type="InterPro" id="IPR036621">
    <property type="entry name" value="Anticodon-bd_dom_sf"/>
</dbReference>
<feature type="domain" description="Aminoacyl-transfer RNA synthetases class-II family profile" evidence="6">
    <location>
        <begin position="1"/>
        <end position="330"/>
    </location>
</feature>
<protein>
    <recommendedName>
        <fullName evidence="2">histidine--tRNA ligase</fullName>
        <ecNumber evidence="2">6.1.1.21</ecNumber>
    </recommendedName>
    <alternativeName>
        <fullName evidence="4">Histidyl-tRNA synthetase</fullName>
    </alternativeName>
</protein>
<dbReference type="AlphaFoldDB" id="A0A382GK54"/>
<dbReference type="Pfam" id="PF13393">
    <property type="entry name" value="tRNA-synt_His"/>
    <property type="match status" value="1"/>
</dbReference>
<dbReference type="Pfam" id="PF03129">
    <property type="entry name" value="HGTP_anticodon"/>
    <property type="match status" value="1"/>
</dbReference>
<dbReference type="Gene3D" id="3.30.930.10">
    <property type="entry name" value="Bira Bifunctional Protein, Domain 2"/>
    <property type="match status" value="1"/>
</dbReference>
<dbReference type="InterPro" id="IPR004154">
    <property type="entry name" value="Anticodon-bd"/>
</dbReference>
<dbReference type="InterPro" id="IPR045864">
    <property type="entry name" value="aa-tRNA-synth_II/BPL/LPL"/>
</dbReference>
<dbReference type="GO" id="GO:0004821">
    <property type="term" value="F:histidine-tRNA ligase activity"/>
    <property type="evidence" value="ECO:0007669"/>
    <property type="project" value="UniProtKB-EC"/>
</dbReference>
<evidence type="ECO:0000259" key="6">
    <source>
        <dbReference type="PROSITE" id="PS50862"/>
    </source>
</evidence>
<dbReference type="EC" id="6.1.1.21" evidence="2"/>
<evidence type="ECO:0000256" key="5">
    <source>
        <dbReference type="ARBA" id="ARBA00047639"/>
    </source>
</evidence>
<comment type="catalytic activity">
    <reaction evidence="5">
        <text>tRNA(His) + L-histidine + ATP = L-histidyl-tRNA(His) + AMP + diphosphate + H(+)</text>
        <dbReference type="Rhea" id="RHEA:17313"/>
        <dbReference type="Rhea" id="RHEA-COMP:9665"/>
        <dbReference type="Rhea" id="RHEA-COMP:9689"/>
        <dbReference type="ChEBI" id="CHEBI:15378"/>
        <dbReference type="ChEBI" id="CHEBI:30616"/>
        <dbReference type="ChEBI" id="CHEBI:33019"/>
        <dbReference type="ChEBI" id="CHEBI:57595"/>
        <dbReference type="ChEBI" id="CHEBI:78442"/>
        <dbReference type="ChEBI" id="CHEBI:78527"/>
        <dbReference type="ChEBI" id="CHEBI:456215"/>
        <dbReference type="EC" id="6.1.1.21"/>
    </reaction>
</comment>
<evidence type="ECO:0000256" key="4">
    <source>
        <dbReference type="ARBA" id="ARBA00030619"/>
    </source>
</evidence>
<comment type="similarity">
    <text evidence="1">Belongs to the class-II aminoacyl-tRNA synthetase family.</text>
</comment>
<name>A0A382GK54_9ZZZZ</name>
<dbReference type="PIRSF" id="PIRSF001549">
    <property type="entry name" value="His-tRNA_synth"/>
    <property type="match status" value="1"/>
</dbReference>
<dbReference type="GO" id="GO:0005737">
    <property type="term" value="C:cytoplasm"/>
    <property type="evidence" value="ECO:0007669"/>
    <property type="project" value="InterPro"/>
</dbReference>
<dbReference type="GO" id="GO:0000166">
    <property type="term" value="F:nucleotide binding"/>
    <property type="evidence" value="ECO:0007669"/>
    <property type="project" value="UniProtKB-KW"/>
</dbReference>
<dbReference type="InterPro" id="IPR004516">
    <property type="entry name" value="HisRS/HisZ"/>
</dbReference>
<dbReference type="SUPFAM" id="SSF52954">
    <property type="entry name" value="Class II aaRS ABD-related"/>
    <property type="match status" value="1"/>
</dbReference>
<evidence type="ECO:0000256" key="3">
    <source>
        <dbReference type="ARBA" id="ARBA00022741"/>
    </source>
</evidence>
<evidence type="ECO:0000256" key="1">
    <source>
        <dbReference type="ARBA" id="ARBA00008226"/>
    </source>
</evidence>
<dbReference type="InterPro" id="IPR041715">
    <property type="entry name" value="HisRS-like_core"/>
</dbReference>
<dbReference type="EMBL" id="UINC01055914">
    <property type="protein sequence ID" value="SVB75339.1"/>
    <property type="molecule type" value="Genomic_DNA"/>
</dbReference>
<feature type="non-terminal residue" evidence="7">
    <location>
        <position position="1"/>
    </location>
</feature>
<proteinExistence type="inferred from homology"/>
<dbReference type="CDD" id="cd00773">
    <property type="entry name" value="HisRS-like_core"/>
    <property type="match status" value="1"/>
</dbReference>
<sequence length="386" mass="43969">VAGCYAFQPYDGPPLETLDLYTAKSGQEIVGQLYNFEDKGERAVSLRPEMTPTVARMIAARERHYKKPIKWYSFPQVFRYERQQKGRLREHFQFNADIFGDTDPATDAELIALLIDVLRAFKLTADDFVIRLSSRNAWQDFFNEHCSDESKAYDFYQAVDKLERTDPGESDKKFKSLGFTLEQVRIFIDSCEPTGELQAVLDNLTARGLGDYVKIDYNVIRGLAYYTGIVYEAFDRNGKFRAIAGGGRYDQLVELISGGKKDMPAAGFAMGDVVLTELLKDRGLLPDLGGNILLFAMIEDESLRESTLGLVQALRDQCWEVDYPIVALKPNKQFKRAIESGARFTIRMESQEKVTLKDLKTKQEEKLPIRELNDRITKTICPDDPE</sequence>